<dbReference type="Proteomes" id="UP000828390">
    <property type="component" value="Unassembled WGS sequence"/>
</dbReference>
<sequence length="159" mass="18200">MMCTLTFRLSMKMVETPIATGFRVRFNESDHGRACMVVSANNCRATITGFNGERRSSVDRALFDILSSDRSLPLTPRLLVDWRFVGAQNPCLETPDNLRRYQDCLGNCRTIPDSLRRFQNVSQISWAPARRLQDSLRRCQNHLDTCRSHTEVSDSARES</sequence>
<dbReference type="AlphaFoldDB" id="A0A9D4H5C6"/>
<keyword evidence="2" id="KW-1185">Reference proteome</keyword>
<name>A0A9D4H5C6_DREPO</name>
<evidence type="ECO:0000313" key="2">
    <source>
        <dbReference type="Proteomes" id="UP000828390"/>
    </source>
</evidence>
<protein>
    <submittedName>
        <fullName evidence="1">Uncharacterized protein</fullName>
    </submittedName>
</protein>
<evidence type="ECO:0000313" key="1">
    <source>
        <dbReference type="EMBL" id="KAH3827743.1"/>
    </source>
</evidence>
<accession>A0A9D4H5C6</accession>
<gene>
    <name evidence="1" type="ORF">DPMN_129684</name>
</gene>
<dbReference type="EMBL" id="JAIWYP010000005">
    <property type="protein sequence ID" value="KAH3827743.1"/>
    <property type="molecule type" value="Genomic_DNA"/>
</dbReference>
<reference evidence="1" key="2">
    <citation type="submission" date="2020-11" db="EMBL/GenBank/DDBJ databases">
        <authorList>
            <person name="McCartney M.A."/>
            <person name="Auch B."/>
            <person name="Kono T."/>
            <person name="Mallez S."/>
            <person name="Becker A."/>
            <person name="Gohl D.M."/>
            <person name="Silverstein K.A.T."/>
            <person name="Koren S."/>
            <person name="Bechman K.B."/>
            <person name="Herman A."/>
            <person name="Abrahante J.E."/>
            <person name="Garbe J."/>
        </authorList>
    </citation>
    <scope>NUCLEOTIDE SEQUENCE</scope>
    <source>
        <strain evidence="1">Duluth1</strain>
        <tissue evidence="1">Whole animal</tissue>
    </source>
</reference>
<comment type="caution">
    <text evidence="1">The sequence shown here is derived from an EMBL/GenBank/DDBJ whole genome shotgun (WGS) entry which is preliminary data.</text>
</comment>
<proteinExistence type="predicted"/>
<reference evidence="1" key="1">
    <citation type="journal article" date="2019" name="bioRxiv">
        <title>The Genome of the Zebra Mussel, Dreissena polymorpha: A Resource for Invasive Species Research.</title>
        <authorList>
            <person name="McCartney M.A."/>
            <person name="Auch B."/>
            <person name="Kono T."/>
            <person name="Mallez S."/>
            <person name="Zhang Y."/>
            <person name="Obille A."/>
            <person name="Becker A."/>
            <person name="Abrahante J.E."/>
            <person name="Garbe J."/>
            <person name="Badalamenti J.P."/>
            <person name="Herman A."/>
            <person name="Mangelson H."/>
            <person name="Liachko I."/>
            <person name="Sullivan S."/>
            <person name="Sone E.D."/>
            <person name="Koren S."/>
            <person name="Silverstein K.A.T."/>
            <person name="Beckman K.B."/>
            <person name="Gohl D.M."/>
        </authorList>
    </citation>
    <scope>NUCLEOTIDE SEQUENCE</scope>
    <source>
        <strain evidence="1">Duluth1</strain>
        <tissue evidence="1">Whole animal</tissue>
    </source>
</reference>
<organism evidence="1 2">
    <name type="scientific">Dreissena polymorpha</name>
    <name type="common">Zebra mussel</name>
    <name type="synonym">Mytilus polymorpha</name>
    <dbReference type="NCBI Taxonomy" id="45954"/>
    <lineage>
        <taxon>Eukaryota</taxon>
        <taxon>Metazoa</taxon>
        <taxon>Spiralia</taxon>
        <taxon>Lophotrochozoa</taxon>
        <taxon>Mollusca</taxon>
        <taxon>Bivalvia</taxon>
        <taxon>Autobranchia</taxon>
        <taxon>Heteroconchia</taxon>
        <taxon>Euheterodonta</taxon>
        <taxon>Imparidentia</taxon>
        <taxon>Neoheterodontei</taxon>
        <taxon>Myida</taxon>
        <taxon>Dreissenoidea</taxon>
        <taxon>Dreissenidae</taxon>
        <taxon>Dreissena</taxon>
    </lineage>
</organism>